<feature type="compositionally biased region" description="Basic and acidic residues" evidence="1">
    <location>
        <begin position="731"/>
        <end position="755"/>
    </location>
</feature>
<dbReference type="OrthoDB" id="273781at2759"/>
<name>A0A640KI88_LEITA</name>
<feature type="compositionally biased region" description="Low complexity" evidence="1">
    <location>
        <begin position="669"/>
        <end position="690"/>
    </location>
</feature>
<dbReference type="InterPro" id="IPR052603">
    <property type="entry name" value="EFCB6"/>
</dbReference>
<organism evidence="3 4">
    <name type="scientific">Leishmania tarentolae</name>
    <name type="common">Sauroleishmania tarentolae</name>
    <dbReference type="NCBI Taxonomy" id="5689"/>
    <lineage>
        <taxon>Eukaryota</taxon>
        <taxon>Discoba</taxon>
        <taxon>Euglenozoa</taxon>
        <taxon>Kinetoplastea</taxon>
        <taxon>Metakinetoplastina</taxon>
        <taxon>Trypanosomatida</taxon>
        <taxon>Trypanosomatidae</taxon>
        <taxon>Leishmaniinae</taxon>
        <taxon>Leishmania</taxon>
        <taxon>lizard Leishmania</taxon>
    </lineage>
</organism>
<feature type="region of interest" description="Disordered" evidence="1">
    <location>
        <begin position="90"/>
        <end position="213"/>
    </location>
</feature>
<dbReference type="EMBL" id="BLBS01000034">
    <property type="protein sequence ID" value="GET89192.1"/>
    <property type="molecule type" value="Genomic_DNA"/>
</dbReference>
<protein>
    <recommendedName>
        <fullName evidence="2">EF-hand domain-containing protein</fullName>
    </recommendedName>
</protein>
<comment type="caution">
    <text evidence="3">The sequence shown here is derived from an EMBL/GenBank/DDBJ whole genome shotgun (WGS) entry which is preliminary data.</text>
</comment>
<dbReference type="SUPFAM" id="SSF47473">
    <property type="entry name" value="EF-hand"/>
    <property type="match status" value="1"/>
</dbReference>
<feature type="domain" description="EF-hand" evidence="2">
    <location>
        <begin position="11"/>
        <end position="46"/>
    </location>
</feature>
<gene>
    <name evidence="3" type="ORF">LtaPh_2510200</name>
</gene>
<dbReference type="InterPro" id="IPR011992">
    <property type="entry name" value="EF-hand-dom_pair"/>
</dbReference>
<evidence type="ECO:0000256" key="1">
    <source>
        <dbReference type="SAM" id="MobiDB-lite"/>
    </source>
</evidence>
<dbReference type="PROSITE" id="PS50222">
    <property type="entry name" value="EF_HAND_2"/>
    <property type="match status" value="1"/>
</dbReference>
<evidence type="ECO:0000313" key="3">
    <source>
        <dbReference type="EMBL" id="GET89192.1"/>
    </source>
</evidence>
<feature type="compositionally biased region" description="Low complexity" evidence="1">
    <location>
        <begin position="875"/>
        <end position="888"/>
    </location>
</feature>
<dbReference type="VEuPathDB" id="TriTrypDB:LtaPh_2510200"/>
<reference evidence="3" key="1">
    <citation type="submission" date="2019-11" db="EMBL/GenBank/DDBJ databases">
        <title>Leishmania tarentolae CDS.</title>
        <authorList>
            <person name="Goto Y."/>
            <person name="Yamagishi J."/>
        </authorList>
    </citation>
    <scope>NUCLEOTIDE SEQUENCE [LARGE SCALE GENOMIC DNA]</scope>
    <source>
        <strain evidence="3">Parrot Tar II</strain>
    </source>
</reference>
<dbReference type="GO" id="GO:0005509">
    <property type="term" value="F:calcium ion binding"/>
    <property type="evidence" value="ECO:0007669"/>
    <property type="project" value="InterPro"/>
</dbReference>
<evidence type="ECO:0000313" key="4">
    <source>
        <dbReference type="Proteomes" id="UP000419144"/>
    </source>
</evidence>
<evidence type="ECO:0000259" key="2">
    <source>
        <dbReference type="PROSITE" id="PS50222"/>
    </source>
</evidence>
<sequence length="1209" mass="127957">MSFLPARADHAAIQELEELFRTADPANTGLLSYSEFAYLILRSGGTQKQVDALIEKFSGPSRGRRVVYYGALLEQLYDSVEAVADARGDAENGGARHTSDSRLGISSLDCTSSAPGLDTSNNSPLPTPPVPTYGEPLPSRASRSPPDDDGGATAAAAPPPHGAMGASQYGVPSAASSSSPICRSLTHAGASVRSASTLASRESSTGTYETYNTYNGRSLPTLRSVSSANSLHSPLRGLSSPSSRFVESALRAATVAAAVPYQKQRLHSAPSQHSTHARRSVSRSRSHDEVCATPLTGSSVVGAQGGKHAGVYGGMPTPHYGAGAGPHPHVPPACGQAPLGMESRRRESSTERMVRAAAELSIRGRTHPGLGAEGDPGAGETCEREGKRSSSAAHAMPGALPSTSSPHGSAARLADVDCASRVAAPQARNTNTSLTGSCAGGSYARHVDCISDSSYRSDASAASLLSLRDIFERHLAPASSRDGVVLLSELEEALTTRGVDVHPLELEAVADSLELSTVSAATEHHSSVPQRHGYNANLNNGFGVSVARTGCVLRGSPHLLLSANASGIGSTGASTAAGCQTTITGGADRALNFIDFCVLISRLRPGLIQRIRSPSLWESAACIDEAEVLRRRQPPTPINSFTSLRAVGAEDEESVADVTVSPMTPEAVAPATPRSTVSSSSPRAHPSAQLHLRRPRSLLPHRFAAAPALSSTAPPTARQLSADQHFCVEHARRKSSYSERKEERGNNHHVSDRYAEPTAASKQRCNRRLAPPITTPRLSGTKVPLWHDDQHASARHSHANPTHSPSSASPGSSRGLTSPDELPYPRKPQPRRAHIALRKPTNDVSAHMVRKELDGGCARRAGEGACSPSPTMTASRLSPTSRSPSSPESFRRRVSTSSALPPRVLETLQSASLALLRRCAQLDDGRTGRIAPSWWLRVLRDACPVLTDAERLCVQEWIRARGHRSARGDHYAAVVEDILAESNITPLTHTSSVRHRAVRDGGSAAATSQPRPPATRVRRNSCQPAATAMRSSAPYTSTGKGASLGLSRSATKPRVAVRSEPSGRLTASPFPTTANGQTADKDMKRLLARELMTVCGGDVEALLEYFRAFDEAGTGFLVEHVWRASLEELFRRTEGQEAPVWVVDGCVHLSRVPLEKPATTPSPKRGTSRLVPPALSAARARVSQVPPAVHSTLCDYRYALEELGIRAGA</sequence>
<dbReference type="InterPro" id="IPR002048">
    <property type="entry name" value="EF_hand_dom"/>
</dbReference>
<accession>A0A640KI88</accession>
<feature type="region of interest" description="Disordered" evidence="1">
    <location>
        <begin position="363"/>
        <end position="412"/>
    </location>
</feature>
<feature type="compositionally biased region" description="Low complexity" evidence="1">
    <location>
        <begin position="151"/>
        <end position="180"/>
    </location>
</feature>
<feature type="compositionally biased region" description="Low complexity" evidence="1">
    <location>
        <begin position="804"/>
        <end position="813"/>
    </location>
</feature>
<feature type="region of interest" description="Disordered" evidence="1">
    <location>
        <begin position="731"/>
        <end position="898"/>
    </location>
</feature>
<feature type="region of interest" description="Disordered" evidence="1">
    <location>
        <begin position="990"/>
        <end position="1077"/>
    </location>
</feature>
<feature type="compositionally biased region" description="Basic residues" evidence="1">
    <location>
        <begin position="275"/>
        <end position="284"/>
    </location>
</feature>
<dbReference type="AlphaFoldDB" id="A0A640KI88"/>
<feature type="compositionally biased region" description="Basic residues" evidence="1">
    <location>
        <begin position="828"/>
        <end position="837"/>
    </location>
</feature>
<feature type="compositionally biased region" description="Polar residues" evidence="1">
    <location>
        <begin position="108"/>
        <end position="124"/>
    </location>
</feature>
<keyword evidence="4" id="KW-1185">Reference proteome</keyword>
<feature type="region of interest" description="Disordered" evidence="1">
    <location>
        <begin position="661"/>
        <end position="695"/>
    </location>
</feature>
<dbReference type="Proteomes" id="UP000419144">
    <property type="component" value="Unassembled WGS sequence"/>
</dbReference>
<feature type="compositionally biased region" description="Polar residues" evidence="1">
    <location>
        <begin position="1020"/>
        <end position="1050"/>
    </location>
</feature>
<proteinExistence type="predicted"/>
<dbReference type="PANTHER" id="PTHR20875:SF0">
    <property type="entry name" value="GH12158P"/>
    <property type="match status" value="1"/>
</dbReference>
<feature type="compositionally biased region" description="Low complexity" evidence="1">
    <location>
        <begin position="855"/>
        <end position="866"/>
    </location>
</feature>
<feature type="region of interest" description="Disordered" evidence="1">
    <location>
        <begin position="263"/>
        <end position="289"/>
    </location>
</feature>
<feature type="compositionally biased region" description="Low complexity" evidence="1">
    <location>
        <begin position="202"/>
        <end position="213"/>
    </location>
</feature>
<dbReference type="PANTHER" id="PTHR20875">
    <property type="entry name" value="EF-HAND CALCIUM-BINDING DOMAIN-CONTAINING PROTEIN 6-RELATED"/>
    <property type="match status" value="1"/>
</dbReference>